<reference evidence="3 4" key="1">
    <citation type="submission" date="2015-01" db="EMBL/GenBank/DDBJ databases">
        <title>Evolution of Trichinella species and genotypes.</title>
        <authorList>
            <person name="Korhonen P.K."/>
            <person name="Edoardo P."/>
            <person name="Giuseppe L.R."/>
            <person name="Gasser R.B."/>
        </authorList>
    </citation>
    <scope>NUCLEOTIDE SEQUENCE [LARGE SCALE GENOMIC DNA]</scope>
    <source>
        <strain evidence="1">ISS13</strain>
        <strain evidence="2">ISS470</strain>
    </source>
</reference>
<keyword evidence="4" id="KW-1185">Reference proteome</keyword>
<evidence type="ECO:0000313" key="4">
    <source>
        <dbReference type="Proteomes" id="UP000054995"/>
    </source>
</evidence>
<dbReference type="AlphaFoldDB" id="A0A0V1F6M3"/>
<evidence type="ECO:0000313" key="3">
    <source>
        <dbReference type="Proteomes" id="UP000054632"/>
    </source>
</evidence>
<dbReference type="OrthoDB" id="10493622at2759"/>
<proteinExistence type="predicted"/>
<dbReference type="EMBL" id="JYDR01000176">
    <property type="protein sequence ID" value="KRY66260.1"/>
    <property type="molecule type" value="Genomic_DNA"/>
</dbReference>
<gene>
    <name evidence="1" type="ORF">T4A_13691</name>
    <name evidence="2" type="ORF">T4D_4285</name>
</gene>
<sequence length="63" mass="7013">MLPFVSSLDYHSRLFPPFGKIEIRTIWSALLDAHENAVTSAKKFCLCEKLTLTAAMVLSAKSN</sequence>
<evidence type="ECO:0000313" key="1">
    <source>
        <dbReference type="EMBL" id="KRY66260.1"/>
    </source>
</evidence>
<name>A0A0V1F6M3_TRIPS</name>
<protein>
    <submittedName>
        <fullName evidence="2">Uncharacterized protein</fullName>
    </submittedName>
</protein>
<accession>A0A0V1F6M3</accession>
<dbReference type="Proteomes" id="UP000054995">
    <property type="component" value="Unassembled WGS sequence"/>
</dbReference>
<organism evidence="2 4">
    <name type="scientific">Trichinella pseudospiralis</name>
    <name type="common">Parasitic roundworm</name>
    <dbReference type="NCBI Taxonomy" id="6337"/>
    <lineage>
        <taxon>Eukaryota</taxon>
        <taxon>Metazoa</taxon>
        <taxon>Ecdysozoa</taxon>
        <taxon>Nematoda</taxon>
        <taxon>Enoplea</taxon>
        <taxon>Dorylaimia</taxon>
        <taxon>Trichinellida</taxon>
        <taxon>Trichinellidae</taxon>
        <taxon>Trichinella</taxon>
    </lineage>
</organism>
<dbReference type="EMBL" id="JYDT01000203">
    <property type="protein sequence ID" value="KRY81830.1"/>
    <property type="molecule type" value="Genomic_DNA"/>
</dbReference>
<comment type="caution">
    <text evidence="2">The sequence shown here is derived from an EMBL/GenBank/DDBJ whole genome shotgun (WGS) entry which is preliminary data.</text>
</comment>
<dbReference type="Proteomes" id="UP000054632">
    <property type="component" value="Unassembled WGS sequence"/>
</dbReference>
<evidence type="ECO:0000313" key="2">
    <source>
        <dbReference type="EMBL" id="KRY81830.1"/>
    </source>
</evidence>